<dbReference type="PANTHER" id="PTHR35089:SF1">
    <property type="entry name" value="CHAPERONE PROTEIN SKP"/>
    <property type="match status" value="1"/>
</dbReference>
<comment type="caution">
    <text evidence="3">The sequence shown here is derived from an EMBL/GenBank/DDBJ whole genome shotgun (WGS) entry which is preliminary data.</text>
</comment>
<evidence type="ECO:0000313" key="3">
    <source>
        <dbReference type="EMBL" id="RIH82703.1"/>
    </source>
</evidence>
<evidence type="ECO:0000313" key="4">
    <source>
        <dbReference type="Proteomes" id="UP000265341"/>
    </source>
</evidence>
<gene>
    <name evidence="3" type="ORF">Mrose_03294</name>
</gene>
<dbReference type="PANTHER" id="PTHR35089">
    <property type="entry name" value="CHAPERONE PROTEIN SKP"/>
    <property type="match status" value="1"/>
</dbReference>
<dbReference type="GO" id="GO:0050821">
    <property type="term" value="P:protein stabilization"/>
    <property type="evidence" value="ECO:0007669"/>
    <property type="project" value="TreeGrafter"/>
</dbReference>
<dbReference type="InterPro" id="IPR005632">
    <property type="entry name" value="Chaperone_Skp"/>
</dbReference>
<evidence type="ECO:0000256" key="2">
    <source>
        <dbReference type="ARBA" id="ARBA00022729"/>
    </source>
</evidence>
<dbReference type="Proteomes" id="UP000265341">
    <property type="component" value="Unassembled WGS sequence"/>
</dbReference>
<sequence length="170" mass="19061">MLRLVRMKRMLWIVPVLAAIGLMGAPLVAQTKPQAVKIGFINSDMAIEAHPDYAKVKAVREQADKELKPLQNQLTQLQQKIQAGQATAKDQQDFQTLRQAYQDALKKWSTRTEEAGKPLTEQIDKIIKKVAEENGFQVIMDYKVASASNLVVYAADGLDVTQKVIEELKK</sequence>
<comment type="similarity">
    <text evidence="1">Belongs to the Skp family.</text>
</comment>
<dbReference type="GO" id="GO:0051082">
    <property type="term" value="F:unfolded protein binding"/>
    <property type="evidence" value="ECO:0007669"/>
    <property type="project" value="InterPro"/>
</dbReference>
<keyword evidence="2" id="KW-0732">Signal</keyword>
<dbReference type="EMBL" id="QWLA01000096">
    <property type="protein sequence ID" value="RIH82703.1"/>
    <property type="molecule type" value="Genomic_DNA"/>
</dbReference>
<name>A0A399EGL2_9DEIN</name>
<dbReference type="Pfam" id="PF03938">
    <property type="entry name" value="OmpH"/>
    <property type="match status" value="1"/>
</dbReference>
<protein>
    <submittedName>
        <fullName evidence="3">Outer membrane protein (OmpH-like)</fullName>
    </submittedName>
</protein>
<dbReference type="GO" id="GO:0005829">
    <property type="term" value="C:cytosol"/>
    <property type="evidence" value="ECO:0007669"/>
    <property type="project" value="TreeGrafter"/>
</dbReference>
<dbReference type="InterPro" id="IPR024930">
    <property type="entry name" value="Skp_dom_sf"/>
</dbReference>
<evidence type="ECO:0000256" key="1">
    <source>
        <dbReference type="ARBA" id="ARBA00009091"/>
    </source>
</evidence>
<organism evidence="3 4">
    <name type="scientific">Calidithermus roseus</name>
    <dbReference type="NCBI Taxonomy" id="1644118"/>
    <lineage>
        <taxon>Bacteria</taxon>
        <taxon>Thermotogati</taxon>
        <taxon>Deinococcota</taxon>
        <taxon>Deinococci</taxon>
        <taxon>Thermales</taxon>
        <taxon>Thermaceae</taxon>
        <taxon>Calidithermus</taxon>
    </lineage>
</organism>
<dbReference type="SUPFAM" id="SSF111384">
    <property type="entry name" value="OmpH-like"/>
    <property type="match status" value="1"/>
</dbReference>
<proteinExistence type="inferred from homology"/>
<reference evidence="3 4" key="1">
    <citation type="submission" date="2018-08" db="EMBL/GenBank/DDBJ databases">
        <title>Meiothermus roseus NBRC 110900 genome sequencing project.</title>
        <authorList>
            <person name="Da Costa M.S."/>
            <person name="Albuquerque L."/>
            <person name="Raposo P."/>
            <person name="Froufe H.J.C."/>
            <person name="Barroso C.S."/>
            <person name="Egas C."/>
        </authorList>
    </citation>
    <scope>NUCLEOTIDE SEQUENCE [LARGE SCALE GENOMIC DNA]</scope>
    <source>
        <strain evidence="3 4">NBRC 110900</strain>
    </source>
</reference>
<dbReference type="AlphaFoldDB" id="A0A399EGL2"/>
<dbReference type="SMART" id="SM00935">
    <property type="entry name" value="OmpH"/>
    <property type="match status" value="1"/>
</dbReference>
<dbReference type="Gene3D" id="3.30.910.20">
    <property type="entry name" value="Skp domain"/>
    <property type="match status" value="1"/>
</dbReference>
<keyword evidence="4" id="KW-1185">Reference proteome</keyword>
<accession>A0A399EGL2</accession>